<name>A0ABU4MPN2_9ACTN</name>
<organism evidence="3 4">
    <name type="scientific">Streptomyces caniscabiei</name>
    <dbReference type="NCBI Taxonomy" id="2746961"/>
    <lineage>
        <taxon>Bacteria</taxon>
        <taxon>Bacillati</taxon>
        <taxon>Actinomycetota</taxon>
        <taxon>Actinomycetes</taxon>
        <taxon>Kitasatosporales</taxon>
        <taxon>Streptomycetaceae</taxon>
        <taxon>Streptomyces</taxon>
    </lineage>
</organism>
<sequence length="244" mass="27049">MNKPQSLAENRPSMLARLMAGIANHAPDVTAGPIDDQPTPDEPGHPEYHRRRRAEFALTRWQTAVPYRYRNATAEHPTVQAWADRAATDIRDAGILVLHGNIGTGKTHQAYGALRRIAEAGPKRFEMIATTAPDLYGLLRPGGSDKGSEHELKRLCRIPLLLLDDLGTEKLSEFTEETTTRIVNYRYNESLPLLITTNLPIQTGAPTPDLVTRLGDRLASRLAQTATIVSFNGPDRRRTLRSVS</sequence>
<dbReference type="GO" id="GO:0005524">
    <property type="term" value="F:ATP binding"/>
    <property type="evidence" value="ECO:0007669"/>
    <property type="project" value="UniProtKB-KW"/>
</dbReference>
<evidence type="ECO:0000256" key="1">
    <source>
        <dbReference type="SAM" id="MobiDB-lite"/>
    </source>
</evidence>
<keyword evidence="3" id="KW-0547">Nucleotide-binding</keyword>
<proteinExistence type="predicted"/>
<evidence type="ECO:0000313" key="4">
    <source>
        <dbReference type="Proteomes" id="UP001282474"/>
    </source>
</evidence>
<dbReference type="Gene3D" id="3.40.50.300">
    <property type="entry name" value="P-loop containing nucleotide triphosphate hydrolases"/>
    <property type="match status" value="1"/>
</dbReference>
<evidence type="ECO:0000313" key="3">
    <source>
        <dbReference type="EMBL" id="MDX3039406.1"/>
    </source>
</evidence>
<dbReference type="PANTHER" id="PTHR30050:SF4">
    <property type="entry name" value="ATP-BINDING PROTEIN RV3427C IN INSERTION SEQUENCE-RELATED"/>
    <property type="match status" value="1"/>
</dbReference>
<dbReference type="Pfam" id="PF01695">
    <property type="entry name" value="IstB_IS21"/>
    <property type="match status" value="1"/>
</dbReference>
<dbReference type="EMBL" id="JARAWJ010000014">
    <property type="protein sequence ID" value="MDX3039406.1"/>
    <property type="molecule type" value="Genomic_DNA"/>
</dbReference>
<evidence type="ECO:0000259" key="2">
    <source>
        <dbReference type="Pfam" id="PF01695"/>
    </source>
</evidence>
<keyword evidence="3" id="KW-0067">ATP-binding</keyword>
<keyword evidence="4" id="KW-1185">Reference proteome</keyword>
<feature type="region of interest" description="Disordered" evidence="1">
    <location>
        <begin position="26"/>
        <end position="47"/>
    </location>
</feature>
<protein>
    <submittedName>
        <fullName evidence="3">ATP-binding protein</fullName>
    </submittedName>
</protein>
<reference evidence="3 4" key="1">
    <citation type="journal article" date="2023" name="Microb. Genom.">
        <title>Mesoterricola silvestris gen. nov., sp. nov., Mesoterricola sediminis sp. nov., Geothrix oryzae sp. nov., Geothrix edaphica sp. nov., Geothrix rubra sp. nov., and Geothrix limicola sp. nov., six novel members of Acidobacteriota isolated from soils.</title>
        <authorList>
            <person name="Weisberg A.J."/>
            <person name="Pearce E."/>
            <person name="Kramer C.G."/>
            <person name="Chang J.H."/>
            <person name="Clarke C.R."/>
        </authorList>
    </citation>
    <scope>NUCLEOTIDE SEQUENCE [LARGE SCALE GENOMIC DNA]</scope>
    <source>
        <strain evidence="3 4">NE20-4-1</strain>
    </source>
</reference>
<dbReference type="SUPFAM" id="SSF52540">
    <property type="entry name" value="P-loop containing nucleoside triphosphate hydrolases"/>
    <property type="match status" value="1"/>
</dbReference>
<dbReference type="InterPro" id="IPR002611">
    <property type="entry name" value="IstB_ATP-bd"/>
</dbReference>
<gene>
    <name evidence="3" type="ORF">PV383_19810</name>
</gene>
<dbReference type="PANTHER" id="PTHR30050">
    <property type="entry name" value="CHROMOSOMAL REPLICATION INITIATOR PROTEIN DNAA"/>
    <property type="match status" value="1"/>
</dbReference>
<feature type="domain" description="IstB-like ATP-binding" evidence="2">
    <location>
        <begin position="86"/>
        <end position="239"/>
    </location>
</feature>
<comment type="caution">
    <text evidence="3">The sequence shown here is derived from an EMBL/GenBank/DDBJ whole genome shotgun (WGS) entry which is preliminary data.</text>
</comment>
<accession>A0ABU4MPN2</accession>
<dbReference type="InterPro" id="IPR027417">
    <property type="entry name" value="P-loop_NTPase"/>
</dbReference>
<dbReference type="CDD" id="cd00009">
    <property type="entry name" value="AAA"/>
    <property type="match status" value="1"/>
</dbReference>
<dbReference type="Proteomes" id="UP001282474">
    <property type="component" value="Unassembled WGS sequence"/>
</dbReference>
<dbReference type="RefSeq" id="WP_319703091.1">
    <property type="nucleotide sequence ID" value="NZ_JABXWF010000011.1"/>
</dbReference>